<proteinExistence type="predicted"/>
<dbReference type="SMART" id="SM00978">
    <property type="entry name" value="Tim44"/>
    <property type="match status" value="1"/>
</dbReference>
<keyword evidence="1" id="KW-0472">Membrane</keyword>
<dbReference type="STRING" id="363253.LI0112"/>
<feature type="domain" description="Tim44-like" evidence="2">
    <location>
        <begin position="180"/>
        <end position="309"/>
    </location>
</feature>
<evidence type="ECO:0000256" key="1">
    <source>
        <dbReference type="SAM" id="Phobius"/>
    </source>
</evidence>
<evidence type="ECO:0000313" key="3">
    <source>
        <dbReference type="EMBL" id="CAJ54168.1"/>
    </source>
</evidence>
<dbReference type="AlphaFoldDB" id="Q1MS57"/>
<dbReference type="InterPro" id="IPR007379">
    <property type="entry name" value="Tim44-like_dom"/>
</dbReference>
<reference evidence="3 4" key="1">
    <citation type="submission" date="2005-11" db="EMBL/GenBank/DDBJ databases">
        <title>The complete genome sequence of Lawsonia intracellularis: the causative agent of proliferative enteropathy.</title>
        <authorList>
            <person name="Kaur K."/>
            <person name="Zhang Q."/>
            <person name="Beckler D."/>
            <person name="Munir S."/>
            <person name="Li L."/>
            <person name="Kinsley K."/>
            <person name="Herron L."/>
            <person name="Peterson A."/>
            <person name="May B."/>
            <person name="Singh S."/>
            <person name="Gebhart C."/>
            <person name="Kapur V."/>
        </authorList>
    </citation>
    <scope>NUCLEOTIDE SEQUENCE [LARGE SCALE GENOMIC DNA]</scope>
    <source>
        <strain evidence="3 4">PHE/MN1-00</strain>
    </source>
</reference>
<gene>
    <name evidence="3" type="ordered locus">LI0112</name>
</gene>
<protein>
    <submittedName>
        <fullName evidence="3">Uncharacterized protein conserved in bacteria</fullName>
    </submittedName>
</protein>
<dbReference type="HOGENOM" id="CLU_052470_0_0_7"/>
<dbReference type="Proteomes" id="UP000002430">
    <property type="component" value="Chromosome"/>
</dbReference>
<dbReference type="SUPFAM" id="SSF54427">
    <property type="entry name" value="NTF2-like"/>
    <property type="match status" value="1"/>
</dbReference>
<dbReference type="Pfam" id="PF04280">
    <property type="entry name" value="Tim44"/>
    <property type="match status" value="1"/>
</dbReference>
<evidence type="ECO:0000259" key="2">
    <source>
        <dbReference type="SMART" id="SM00978"/>
    </source>
</evidence>
<dbReference type="Gene3D" id="3.10.450.240">
    <property type="match status" value="1"/>
</dbReference>
<dbReference type="PANTHER" id="PTHR41542:SF1">
    <property type="entry name" value="BLL5807 PROTEIN"/>
    <property type="match status" value="1"/>
</dbReference>
<dbReference type="EMBL" id="AM180252">
    <property type="protein sequence ID" value="CAJ54168.1"/>
    <property type="molecule type" value="Genomic_DNA"/>
</dbReference>
<keyword evidence="4" id="KW-1185">Reference proteome</keyword>
<keyword evidence="1" id="KW-1133">Transmembrane helix</keyword>
<feature type="transmembrane region" description="Helical" evidence="1">
    <location>
        <begin position="103"/>
        <end position="122"/>
    </location>
</feature>
<evidence type="ECO:0000313" key="4">
    <source>
        <dbReference type="Proteomes" id="UP000002430"/>
    </source>
</evidence>
<dbReference type="RefSeq" id="WP_011526195.1">
    <property type="nucleotide sequence ID" value="NC_008011.1"/>
</dbReference>
<dbReference type="PANTHER" id="PTHR41542">
    <property type="entry name" value="BLL5807 PROTEIN"/>
    <property type="match status" value="1"/>
</dbReference>
<accession>Q1MS57</accession>
<sequence>MFQKITVCICLLLTVTVLVLGWHKAYARIGGGRSFGGKSFMNRPYSKPIPSSPMMRQQSNISQQIQQGSVANTASRGFGGLGGIFGGLLAGTLIGSLLSGHGFSGGGFLDLILIAGLVYLAYRLFFKRKITSNEASVTNSLYATQQPLTSEMPIPRSTTLSGTGWESLKSQHTTYSADVSNQAITTNIPIDFNEEEFLKGAKAAYVRLNAAWDNRDLEDIQQFTTPGFLNELQQQITENPNPETTEIMLVNASVVDVKKIEDEELVSVYFNVLLKENQSQESPIEVREIWHFVRPASGEGSWKLDGIQQVEHA</sequence>
<dbReference type="InterPro" id="IPR032710">
    <property type="entry name" value="NTF2-like_dom_sf"/>
</dbReference>
<dbReference type="eggNOG" id="COG4395">
    <property type="taxonomic scope" value="Bacteria"/>
</dbReference>
<name>Q1MS57_LAWIP</name>
<dbReference type="OrthoDB" id="5297955at2"/>
<organism evidence="3 4">
    <name type="scientific">Lawsonia intracellularis (strain PHE/MN1-00)</name>
    <dbReference type="NCBI Taxonomy" id="363253"/>
    <lineage>
        <taxon>Bacteria</taxon>
        <taxon>Pseudomonadati</taxon>
        <taxon>Thermodesulfobacteriota</taxon>
        <taxon>Desulfovibrionia</taxon>
        <taxon>Desulfovibrionales</taxon>
        <taxon>Desulfovibrionaceae</taxon>
        <taxon>Lawsonia</taxon>
    </lineage>
</organism>
<dbReference type="KEGG" id="lip:LI0112"/>
<keyword evidence="1" id="KW-0812">Transmembrane</keyword>